<evidence type="ECO:0000313" key="2">
    <source>
        <dbReference type="Proteomes" id="UP000008177"/>
    </source>
</evidence>
<reference evidence="2" key="1">
    <citation type="journal article" date="2011" name="PLoS Genet.">
        <title>Genomic analysis of the necrotrophic fungal pathogens Sclerotinia sclerotiorum and Botrytis cinerea.</title>
        <authorList>
            <person name="Amselem J."/>
            <person name="Cuomo C.A."/>
            <person name="van Kan J.A."/>
            <person name="Viaud M."/>
            <person name="Benito E.P."/>
            <person name="Couloux A."/>
            <person name="Coutinho P.M."/>
            <person name="de Vries R.P."/>
            <person name="Dyer P.S."/>
            <person name="Fillinger S."/>
            <person name="Fournier E."/>
            <person name="Gout L."/>
            <person name="Hahn M."/>
            <person name="Kohn L."/>
            <person name="Lapalu N."/>
            <person name="Plummer K.M."/>
            <person name="Pradier J.M."/>
            <person name="Quevillon E."/>
            <person name="Sharon A."/>
            <person name="Simon A."/>
            <person name="ten Have A."/>
            <person name="Tudzynski B."/>
            <person name="Tudzynski P."/>
            <person name="Wincker P."/>
            <person name="Andrew M."/>
            <person name="Anthouard V."/>
            <person name="Beever R.E."/>
            <person name="Beffa R."/>
            <person name="Benoit I."/>
            <person name="Bouzid O."/>
            <person name="Brault B."/>
            <person name="Chen Z."/>
            <person name="Choquer M."/>
            <person name="Collemare J."/>
            <person name="Cotton P."/>
            <person name="Danchin E.G."/>
            <person name="Da Silva C."/>
            <person name="Gautier A."/>
            <person name="Giraud C."/>
            <person name="Giraud T."/>
            <person name="Gonzalez C."/>
            <person name="Grossetete S."/>
            <person name="Guldener U."/>
            <person name="Henrissat B."/>
            <person name="Howlett B.J."/>
            <person name="Kodira C."/>
            <person name="Kretschmer M."/>
            <person name="Lappartient A."/>
            <person name="Leroch M."/>
            <person name="Levis C."/>
            <person name="Mauceli E."/>
            <person name="Neuveglise C."/>
            <person name="Oeser B."/>
            <person name="Pearson M."/>
            <person name="Poulain J."/>
            <person name="Poussereau N."/>
            <person name="Quesneville H."/>
            <person name="Rascle C."/>
            <person name="Schumacher J."/>
            <person name="Segurens B."/>
            <person name="Sexton A."/>
            <person name="Silva E."/>
            <person name="Sirven C."/>
            <person name="Soanes D.M."/>
            <person name="Talbot N.J."/>
            <person name="Templeton M."/>
            <person name="Yandava C."/>
            <person name="Yarden O."/>
            <person name="Zeng Q."/>
            <person name="Rollins J.A."/>
            <person name="Lebrun M.H."/>
            <person name="Dickman M."/>
        </authorList>
    </citation>
    <scope>NUCLEOTIDE SEQUENCE [LARGE SCALE GENOMIC DNA]</scope>
    <source>
        <strain evidence="2">T4</strain>
    </source>
</reference>
<dbReference type="InParanoid" id="G2XT55"/>
<accession>G2XT55</accession>
<name>G2XT55_BOTF4</name>
<evidence type="ECO:0000313" key="1">
    <source>
        <dbReference type="EMBL" id="CCD43769.1"/>
    </source>
</evidence>
<proteinExistence type="predicted"/>
<organism evidence="1 2">
    <name type="scientific">Botryotinia fuckeliana (strain T4)</name>
    <name type="common">Noble rot fungus</name>
    <name type="synonym">Botrytis cinerea</name>
    <dbReference type="NCBI Taxonomy" id="999810"/>
    <lineage>
        <taxon>Eukaryota</taxon>
        <taxon>Fungi</taxon>
        <taxon>Dikarya</taxon>
        <taxon>Ascomycota</taxon>
        <taxon>Pezizomycotina</taxon>
        <taxon>Leotiomycetes</taxon>
        <taxon>Helotiales</taxon>
        <taxon>Sclerotiniaceae</taxon>
        <taxon>Botrytis</taxon>
    </lineage>
</organism>
<dbReference type="HOGENOM" id="CLU_3124770_0_0_1"/>
<gene>
    <name evidence="1" type="ORF">BofuT4_uP010170.1</name>
</gene>
<sequence>MSPHFKIDNLLLLGPQGRADIEGENHKALLDSPTVEKSIDALFHGKSGLA</sequence>
<protein>
    <submittedName>
        <fullName evidence="1">Uncharacterized protein</fullName>
    </submittedName>
</protein>
<dbReference type="Proteomes" id="UP000008177">
    <property type="component" value="Unplaced contigs"/>
</dbReference>
<dbReference type="AlphaFoldDB" id="G2XT55"/>
<dbReference type="EMBL" id="FQ790265">
    <property type="protein sequence ID" value="CCD43769.1"/>
    <property type="molecule type" value="Genomic_DNA"/>
</dbReference>